<dbReference type="InterPro" id="IPR026444">
    <property type="entry name" value="Secre_tail"/>
</dbReference>
<evidence type="ECO:0000313" key="2">
    <source>
        <dbReference type="EMBL" id="WAC11144.1"/>
    </source>
</evidence>
<organism evidence="2 3">
    <name type="scientific">Dyadobacter pollutisoli</name>
    <dbReference type="NCBI Taxonomy" id="2910158"/>
    <lineage>
        <taxon>Bacteria</taxon>
        <taxon>Pseudomonadati</taxon>
        <taxon>Bacteroidota</taxon>
        <taxon>Cytophagia</taxon>
        <taxon>Cytophagales</taxon>
        <taxon>Spirosomataceae</taxon>
        <taxon>Dyadobacter</taxon>
    </lineage>
</organism>
<reference evidence="2" key="1">
    <citation type="submission" date="2022-11" db="EMBL/GenBank/DDBJ databases">
        <title>Dyadobacter pollutisoli sp. nov., isolated from plastic dumped soil.</title>
        <authorList>
            <person name="Kim J.M."/>
            <person name="Kim K.R."/>
            <person name="Lee J.K."/>
            <person name="Hao L."/>
            <person name="Jeon C.O."/>
        </authorList>
    </citation>
    <scope>NUCLEOTIDE SEQUENCE</scope>
    <source>
        <strain evidence="2">U1</strain>
    </source>
</reference>
<proteinExistence type="predicted"/>
<sequence>MQKLLTSFDTTIFVFTLLLSISATRSHAQTGQFIQIVPSGNVPESTEMNAYKLRLRKNPNLSQYHFIKLNPLASSQKDGMLALDIPGKQTPIIAEASHVEYESETDYEWIGKTDEDRGTVIVLSKAGRICAHISTPEGVYEIFPAPGGIYCLQEIDMATAGDVGCVTSDDMRSGGRLGASDLQPEPKIDSNAKMQPCQPLVFPRVLVLYTPNALVVAGNVQAITDRANLSIAQFNSCIYNSNITSAAVIQLAGISPINFPESSSANVDVKKLVGNAFAKSLRDQFQADLVVIFTGQGYSDGDTRGASASVSVTADSMYSVVEYWCATSVKTFAHEVGHLFGSRHDNIPGNPAHAQGYNIKTLGITIDRTIMVGKSISETQAANRLLNFSNPNIQVGGKATGTNNENNALRVGQSCSIVGAFRPDPSPPFVAYLDGPTYVTTQGGKNYELNYSCGSAPYSFSWQYSYDGVNYTLSNTTTDVFTWYFYQNQKIYLKGTVIANGQSSTAYISVTAQMPSPYKVTSSQNDPVHDQTAEMLVSPNPVEDQVKVSFFLPSDAPVKLDVLNFSGQVISILEDRPNIPKGRYSITWNSGEVSPGTYLLRLNVNGDTQIRRVVVAK</sequence>
<dbReference type="Gene3D" id="2.60.40.4070">
    <property type="match status" value="1"/>
</dbReference>
<accession>A0A9E8SKF1</accession>
<evidence type="ECO:0000313" key="3">
    <source>
        <dbReference type="Proteomes" id="UP001164653"/>
    </source>
</evidence>
<feature type="chain" id="PRO_5039305704" evidence="1">
    <location>
        <begin position="29"/>
        <end position="617"/>
    </location>
</feature>
<dbReference type="Gene3D" id="3.40.390.10">
    <property type="entry name" value="Collagenase (Catalytic Domain)"/>
    <property type="match status" value="1"/>
</dbReference>
<feature type="signal peptide" evidence="1">
    <location>
        <begin position="1"/>
        <end position="28"/>
    </location>
</feature>
<dbReference type="Pfam" id="PF13688">
    <property type="entry name" value="Reprolysin_5"/>
    <property type="match status" value="1"/>
</dbReference>
<keyword evidence="3" id="KW-1185">Reference proteome</keyword>
<evidence type="ECO:0000256" key="1">
    <source>
        <dbReference type="SAM" id="SignalP"/>
    </source>
</evidence>
<dbReference type="AlphaFoldDB" id="A0A9E8SKF1"/>
<dbReference type="GO" id="GO:0008237">
    <property type="term" value="F:metallopeptidase activity"/>
    <property type="evidence" value="ECO:0007669"/>
    <property type="project" value="InterPro"/>
</dbReference>
<dbReference type="RefSeq" id="WP_267609916.1">
    <property type="nucleotide sequence ID" value="NZ_CP112998.1"/>
</dbReference>
<dbReference type="Proteomes" id="UP001164653">
    <property type="component" value="Chromosome"/>
</dbReference>
<dbReference type="NCBIfam" id="TIGR04183">
    <property type="entry name" value="Por_Secre_tail"/>
    <property type="match status" value="1"/>
</dbReference>
<name>A0A9E8SKF1_9BACT</name>
<dbReference type="KEGG" id="dpf:ON006_25835"/>
<keyword evidence="1" id="KW-0732">Signal</keyword>
<dbReference type="EMBL" id="CP112998">
    <property type="protein sequence ID" value="WAC11144.1"/>
    <property type="molecule type" value="Genomic_DNA"/>
</dbReference>
<protein>
    <submittedName>
        <fullName evidence="2">M12 family metallo-peptidase</fullName>
    </submittedName>
</protein>
<dbReference type="SUPFAM" id="SSF55486">
    <property type="entry name" value="Metalloproteases ('zincins'), catalytic domain"/>
    <property type="match status" value="1"/>
</dbReference>
<dbReference type="InterPro" id="IPR024079">
    <property type="entry name" value="MetalloPept_cat_dom_sf"/>
</dbReference>
<gene>
    <name evidence="2" type="ORF">ON006_25835</name>
</gene>